<reference evidence="1 2" key="1">
    <citation type="submission" date="2015-02" db="EMBL/GenBank/DDBJ databases">
        <title>Genome Sequencing of Rickettsiales.</title>
        <authorList>
            <person name="Daugherty S.C."/>
            <person name="Su Q."/>
            <person name="Abolude K."/>
            <person name="Beier-Sexton M."/>
            <person name="Carlyon J.A."/>
            <person name="Carter R."/>
            <person name="Day N.P."/>
            <person name="Dumler S.J."/>
            <person name="Dyachenko V."/>
            <person name="Godinez A."/>
            <person name="Kurtti T.J."/>
            <person name="Lichay M."/>
            <person name="Mullins K.E."/>
            <person name="Ott S."/>
            <person name="Pappas-Brown V."/>
            <person name="Paris D.H."/>
            <person name="Patel P."/>
            <person name="Richards A.L."/>
            <person name="Sadzewicz L."/>
            <person name="Sears K."/>
            <person name="Seidman D."/>
            <person name="Sengamalay N."/>
            <person name="Stenos J."/>
            <person name="Tallon L.J."/>
            <person name="Vincent G."/>
            <person name="Fraser C.M."/>
            <person name="Munderloh U."/>
            <person name="Dunning-Hotopp J.C."/>
        </authorList>
    </citation>
    <scope>NUCLEOTIDE SEQUENCE [LARGE SCALE GENOMIC DNA]</scope>
    <source>
        <strain evidence="1 2">Gilliam</strain>
    </source>
</reference>
<protein>
    <submittedName>
        <fullName evidence="1">Putative ompA-like autotransporter</fullName>
    </submittedName>
</protein>
<evidence type="ECO:0000313" key="2">
    <source>
        <dbReference type="Proteomes" id="UP000033769"/>
    </source>
</evidence>
<dbReference type="AlphaFoldDB" id="A0A0F3M599"/>
<dbReference type="Proteomes" id="UP000033769">
    <property type="component" value="Unassembled WGS sequence"/>
</dbReference>
<dbReference type="PATRIC" id="fig|1359184.3.peg.2576"/>
<name>A0A0F3M599_ORITS</name>
<gene>
    <name evidence="1" type="ORF">OTSGILL_2650</name>
</gene>
<sequence>MLMIKREVNMNVLKSLLQPRYAVMLAVLFSPSIYSADRYNYINSENSKSSIESNAFPFYLKLSTGVTGIGDYISGIGLGYISAPHRMELRLGLLRDYVAWANSIQGHYYYNIFDGNKASIFITGGLISDIRSSRDTGVALGVGLTTNLVKDRMYLDIECSTIAPSRPLLVSIHASVRFHY</sequence>
<accession>A0A0F3M599</accession>
<comment type="caution">
    <text evidence="1">The sequence shown here is derived from an EMBL/GenBank/DDBJ whole genome shotgun (WGS) entry which is preliminary data.</text>
</comment>
<evidence type="ECO:0000313" key="1">
    <source>
        <dbReference type="EMBL" id="KJV50918.1"/>
    </source>
</evidence>
<organism evidence="1 2">
    <name type="scientific">Orientia tsutsugamushi str. Gilliam</name>
    <dbReference type="NCBI Taxonomy" id="1359184"/>
    <lineage>
        <taxon>Bacteria</taxon>
        <taxon>Pseudomonadati</taxon>
        <taxon>Pseudomonadota</taxon>
        <taxon>Alphaproteobacteria</taxon>
        <taxon>Rickettsiales</taxon>
        <taxon>Rickettsiaceae</taxon>
        <taxon>Rickettsieae</taxon>
        <taxon>Orientia</taxon>
    </lineage>
</organism>
<dbReference type="EMBL" id="LANO01000060">
    <property type="protein sequence ID" value="KJV50918.1"/>
    <property type="molecule type" value="Genomic_DNA"/>
</dbReference>
<proteinExistence type="predicted"/>